<feature type="domain" description="Acyl-CoA dehydrogenase/oxidase N-terminal" evidence="9">
    <location>
        <begin position="36"/>
        <end position="83"/>
    </location>
</feature>
<feature type="domain" description="Acyl-CoA oxidase/dehydrogenase middle" evidence="8">
    <location>
        <begin position="167"/>
        <end position="258"/>
    </location>
</feature>
<dbReference type="Gene3D" id="1.20.140.10">
    <property type="entry name" value="Butyryl-CoA Dehydrogenase, subunit A, domain 3"/>
    <property type="match status" value="1"/>
</dbReference>
<sequence length="446" mass="48841">MTILSDSIKSKWVFGSNLPFAEAPWARGCPSPYYGDSHRRLRKAMRSWVEEHLMPHAEEWEASGTLPDALYQKAADAGLLMPMASGARIHPSWRGKYPIIGDISADDWDGFHDFIIHDEFGRVGGIGIENGLIGGVTLAVPAIRKFGSEKLQQTVVDSILSGRSRIALAITEPDAGSDVQGLQTEAQLSESGSHFIINGQKKWITSGMYADCFLTLVKETTGDFTLLVIPRGEGLTTKHMTMSGSTAAGTAFVDMDNVKVSLDMIVGERGKGLKYIMSNFNHERLFIGFQALRCARVCLEDSITYAMNRETFGKVLTEHPVIRLKFANMSRETEALQSWIESLIFQLSQLSAAEGEFLLAGTTAQLKAHSGIVLEHVVREAIQIMGGVGLTRGGRGGRVERIWRDVKAITVPGGSEEILLDLATRRALKVSMQMSKENRGVGGSRL</sequence>
<dbReference type="InterPro" id="IPR009075">
    <property type="entry name" value="AcylCo_DH/oxidase_C"/>
</dbReference>
<evidence type="ECO:0000256" key="3">
    <source>
        <dbReference type="ARBA" id="ARBA00022630"/>
    </source>
</evidence>
<dbReference type="PROSITE" id="PS00072">
    <property type="entry name" value="ACYL_COA_DH_1"/>
    <property type="match status" value="1"/>
</dbReference>
<evidence type="ECO:0000259" key="9">
    <source>
        <dbReference type="Pfam" id="PF02771"/>
    </source>
</evidence>
<reference evidence="10 11" key="1">
    <citation type="journal article" date="2021" name="Nat. Commun.">
        <title>Genetic determinants of endophytism in the Arabidopsis root mycobiome.</title>
        <authorList>
            <person name="Mesny F."/>
            <person name="Miyauchi S."/>
            <person name="Thiergart T."/>
            <person name="Pickel B."/>
            <person name="Atanasova L."/>
            <person name="Karlsson M."/>
            <person name="Huettel B."/>
            <person name="Barry K.W."/>
            <person name="Haridas S."/>
            <person name="Chen C."/>
            <person name="Bauer D."/>
            <person name="Andreopoulos W."/>
            <person name="Pangilinan J."/>
            <person name="LaButti K."/>
            <person name="Riley R."/>
            <person name="Lipzen A."/>
            <person name="Clum A."/>
            <person name="Drula E."/>
            <person name="Henrissat B."/>
            <person name="Kohler A."/>
            <person name="Grigoriev I.V."/>
            <person name="Martin F.M."/>
            <person name="Hacquard S."/>
        </authorList>
    </citation>
    <scope>NUCLEOTIDE SEQUENCE [LARGE SCALE GENOMIC DNA]</scope>
    <source>
        <strain evidence="10 11">MPI-CAGE-CH-0241</strain>
    </source>
</reference>
<dbReference type="Gene3D" id="2.40.110.10">
    <property type="entry name" value="Butyryl-CoA Dehydrogenase, subunit A, domain 2"/>
    <property type="match status" value="1"/>
</dbReference>
<dbReference type="Pfam" id="PF02771">
    <property type="entry name" value="Acyl-CoA_dh_N"/>
    <property type="match status" value="1"/>
</dbReference>
<keyword evidence="4 6" id="KW-0274">FAD</keyword>
<dbReference type="Pfam" id="PF02770">
    <property type="entry name" value="Acyl-CoA_dh_M"/>
    <property type="match status" value="1"/>
</dbReference>
<evidence type="ECO:0000256" key="1">
    <source>
        <dbReference type="ARBA" id="ARBA00001974"/>
    </source>
</evidence>
<dbReference type="Gene3D" id="1.10.540.10">
    <property type="entry name" value="Acyl-CoA dehydrogenase/oxidase, N-terminal domain"/>
    <property type="match status" value="1"/>
</dbReference>
<evidence type="ECO:0000259" key="7">
    <source>
        <dbReference type="Pfam" id="PF00441"/>
    </source>
</evidence>
<dbReference type="SUPFAM" id="SSF56645">
    <property type="entry name" value="Acyl-CoA dehydrogenase NM domain-like"/>
    <property type="match status" value="1"/>
</dbReference>
<comment type="caution">
    <text evidence="10">The sequence shown here is derived from an EMBL/GenBank/DDBJ whole genome shotgun (WGS) entry which is preliminary data.</text>
</comment>
<name>A0A9P8W389_9HYPO</name>
<dbReference type="InterPro" id="IPR046373">
    <property type="entry name" value="Acyl-CoA_Oxase/DH_mid-dom_sf"/>
</dbReference>
<dbReference type="InterPro" id="IPR006091">
    <property type="entry name" value="Acyl-CoA_Oxase/DH_mid-dom"/>
</dbReference>
<comment type="cofactor">
    <cofactor evidence="1 6">
        <name>FAD</name>
        <dbReference type="ChEBI" id="CHEBI:57692"/>
    </cofactor>
</comment>
<keyword evidence="11" id="KW-1185">Reference proteome</keyword>
<dbReference type="EMBL" id="JAGPYM010000016">
    <property type="protein sequence ID" value="KAH6886161.1"/>
    <property type="molecule type" value="Genomic_DNA"/>
</dbReference>
<feature type="domain" description="Acyl-CoA dehydrogenase/oxidase C-terminal" evidence="7">
    <location>
        <begin position="270"/>
        <end position="427"/>
    </location>
</feature>
<dbReference type="InterPro" id="IPR006089">
    <property type="entry name" value="Acyl-CoA_DH_CS"/>
</dbReference>
<dbReference type="GO" id="GO:0003995">
    <property type="term" value="F:acyl-CoA dehydrogenase activity"/>
    <property type="evidence" value="ECO:0007669"/>
    <property type="project" value="InterPro"/>
</dbReference>
<dbReference type="GO" id="GO:0005737">
    <property type="term" value="C:cytoplasm"/>
    <property type="evidence" value="ECO:0007669"/>
    <property type="project" value="TreeGrafter"/>
</dbReference>
<evidence type="ECO:0000256" key="2">
    <source>
        <dbReference type="ARBA" id="ARBA00009347"/>
    </source>
</evidence>
<gene>
    <name evidence="10" type="ORF">B0T10DRAFT_461605</name>
</gene>
<evidence type="ECO:0000256" key="6">
    <source>
        <dbReference type="RuleBase" id="RU362125"/>
    </source>
</evidence>
<accession>A0A9P8W389</accession>
<evidence type="ECO:0000259" key="8">
    <source>
        <dbReference type="Pfam" id="PF02770"/>
    </source>
</evidence>
<dbReference type="PANTHER" id="PTHR48083:SF28">
    <property type="entry name" value="ACYL-COA DEHYDROGENASE FAMILY PROTEIN (AFU_ORTHOLOGUE AFUA_6G10880)-RELATED"/>
    <property type="match status" value="1"/>
</dbReference>
<evidence type="ECO:0000256" key="4">
    <source>
        <dbReference type="ARBA" id="ARBA00022827"/>
    </source>
</evidence>
<dbReference type="GO" id="GO:0033539">
    <property type="term" value="P:fatty acid beta-oxidation using acyl-CoA dehydrogenase"/>
    <property type="evidence" value="ECO:0007669"/>
    <property type="project" value="TreeGrafter"/>
</dbReference>
<dbReference type="SUPFAM" id="SSF47203">
    <property type="entry name" value="Acyl-CoA dehydrogenase C-terminal domain-like"/>
    <property type="match status" value="1"/>
</dbReference>
<dbReference type="OrthoDB" id="10254877at2759"/>
<evidence type="ECO:0000313" key="10">
    <source>
        <dbReference type="EMBL" id="KAH6886161.1"/>
    </source>
</evidence>
<dbReference type="GO" id="GO:0050660">
    <property type="term" value="F:flavin adenine dinucleotide binding"/>
    <property type="evidence" value="ECO:0007669"/>
    <property type="project" value="InterPro"/>
</dbReference>
<proteinExistence type="inferred from homology"/>
<dbReference type="Proteomes" id="UP000777438">
    <property type="component" value="Unassembled WGS sequence"/>
</dbReference>
<keyword evidence="3 6" id="KW-0285">Flavoprotein</keyword>
<evidence type="ECO:0000313" key="11">
    <source>
        <dbReference type="Proteomes" id="UP000777438"/>
    </source>
</evidence>
<dbReference type="Pfam" id="PF00441">
    <property type="entry name" value="Acyl-CoA_dh_1"/>
    <property type="match status" value="1"/>
</dbReference>
<dbReference type="InterPro" id="IPR036250">
    <property type="entry name" value="AcylCo_DH-like_C"/>
</dbReference>
<keyword evidence="5 6" id="KW-0560">Oxidoreductase</keyword>
<dbReference type="InterPro" id="IPR037069">
    <property type="entry name" value="AcylCoA_DH/ox_N_sf"/>
</dbReference>
<protein>
    <submittedName>
        <fullName evidence="10">Acyl-CoA dehydrogenase</fullName>
    </submittedName>
</protein>
<dbReference type="InterPro" id="IPR050741">
    <property type="entry name" value="Acyl-CoA_dehydrogenase"/>
</dbReference>
<dbReference type="InterPro" id="IPR009100">
    <property type="entry name" value="AcylCoA_DH/oxidase_NM_dom_sf"/>
</dbReference>
<dbReference type="InterPro" id="IPR013786">
    <property type="entry name" value="AcylCoA_DH/ox_N"/>
</dbReference>
<dbReference type="PANTHER" id="PTHR48083">
    <property type="entry name" value="MEDIUM-CHAIN SPECIFIC ACYL-COA DEHYDROGENASE, MITOCHONDRIAL-RELATED"/>
    <property type="match status" value="1"/>
</dbReference>
<dbReference type="AlphaFoldDB" id="A0A9P8W389"/>
<comment type="similarity">
    <text evidence="2 6">Belongs to the acyl-CoA dehydrogenase family.</text>
</comment>
<evidence type="ECO:0000256" key="5">
    <source>
        <dbReference type="ARBA" id="ARBA00023002"/>
    </source>
</evidence>
<organism evidence="10 11">
    <name type="scientific">Thelonectria olida</name>
    <dbReference type="NCBI Taxonomy" id="1576542"/>
    <lineage>
        <taxon>Eukaryota</taxon>
        <taxon>Fungi</taxon>
        <taxon>Dikarya</taxon>
        <taxon>Ascomycota</taxon>
        <taxon>Pezizomycotina</taxon>
        <taxon>Sordariomycetes</taxon>
        <taxon>Hypocreomycetidae</taxon>
        <taxon>Hypocreales</taxon>
        <taxon>Nectriaceae</taxon>
        <taxon>Thelonectria</taxon>
    </lineage>
</organism>